<accession>B2ZYJ8</accession>
<name>B2ZYJ8_9CAUD</name>
<feature type="region of interest" description="Disordered" evidence="1">
    <location>
        <begin position="161"/>
        <end position="189"/>
    </location>
</feature>
<protein>
    <submittedName>
        <fullName evidence="2">Uncharacterized protein</fullName>
    </submittedName>
</protein>
<dbReference type="Proteomes" id="UP000001034">
    <property type="component" value="Segment"/>
</dbReference>
<dbReference type="RefSeq" id="YP_001950204.2">
    <property type="nucleotide sequence ID" value="NC_010811.2"/>
</dbReference>
<dbReference type="KEGG" id="vg:6369841"/>
<proteinExistence type="predicted"/>
<evidence type="ECO:0000256" key="1">
    <source>
        <dbReference type="SAM" id="MobiDB-lite"/>
    </source>
</evidence>
<evidence type="ECO:0000313" key="2">
    <source>
        <dbReference type="EMBL" id="BAG41774.2"/>
    </source>
</evidence>
<organism evidence="2 3">
    <name type="scientific">Ralstonia phage phiRSL1</name>
    <dbReference type="NCBI Taxonomy" id="1980924"/>
    <lineage>
        <taxon>Viruses</taxon>
        <taxon>Duplodnaviria</taxon>
        <taxon>Heunggongvirae</taxon>
        <taxon>Uroviricota</taxon>
        <taxon>Caudoviricetes</taxon>
        <taxon>Mieseafarmvirus</taxon>
        <taxon>Mieseafarmvirus RSL1</taxon>
    </lineage>
</organism>
<evidence type="ECO:0000313" key="3">
    <source>
        <dbReference type="Proteomes" id="UP000001034"/>
    </source>
</evidence>
<dbReference type="GeneID" id="6369841"/>
<keyword evidence="3" id="KW-1185">Reference proteome</keyword>
<dbReference type="EMBL" id="AB366653">
    <property type="protein sequence ID" value="BAG41774.2"/>
    <property type="molecule type" value="Genomic_DNA"/>
</dbReference>
<sequence>MQRRAGAGWTGPVVFYQHQAWVLEKPQSSARVLGDHIILSRNSITASCISQPETAKGQRRLHLSASRVAHSVQHGGGPCICSASTPRPKRRDVMKRMVEIRDQEVLEGYREGCADAHSREYLDEGHLTVDDLKAAVERNTGLKVSMRKPSAPPKFTSKLVHPAPAQPNPAKAALGAAKKSPVKNASKKPIPAVKADLPHLKSGATAPTTALQAMKTAFKV</sequence>
<reference evidence="2 3" key="1">
    <citation type="journal article" date="2010" name="Virology">
        <title>A jumbo phage infecting the phytopathogen Ralstonia solanacearum defines a new lineage of the Myoviridae family.</title>
        <authorList>
            <person name="Yamada T."/>
            <person name="Satoh S."/>
            <person name="Ishikawa H."/>
            <person name="Fujiwara A."/>
            <person name="Kawasaki T."/>
            <person name="Fujie M."/>
            <person name="Ogata H."/>
        </authorList>
    </citation>
    <scope>NUCLEOTIDE SEQUENCE [LARGE SCALE GENOMIC DNA]</scope>
</reference>